<dbReference type="PANTHER" id="PTHR46162">
    <property type="entry name" value="TRAF-LIKE FAMILY PROTEIN"/>
    <property type="match status" value="1"/>
</dbReference>
<organism evidence="2 3">
    <name type="scientific">Thalictrum thalictroides</name>
    <name type="common">Rue-anemone</name>
    <name type="synonym">Anemone thalictroides</name>
    <dbReference type="NCBI Taxonomy" id="46969"/>
    <lineage>
        <taxon>Eukaryota</taxon>
        <taxon>Viridiplantae</taxon>
        <taxon>Streptophyta</taxon>
        <taxon>Embryophyta</taxon>
        <taxon>Tracheophyta</taxon>
        <taxon>Spermatophyta</taxon>
        <taxon>Magnoliopsida</taxon>
        <taxon>Ranunculales</taxon>
        <taxon>Ranunculaceae</taxon>
        <taxon>Thalictroideae</taxon>
        <taxon>Thalictrum</taxon>
    </lineage>
</organism>
<dbReference type="Proteomes" id="UP000554482">
    <property type="component" value="Unassembled WGS sequence"/>
</dbReference>
<dbReference type="OrthoDB" id="192247at2759"/>
<feature type="domain" description="MATH" evidence="1">
    <location>
        <begin position="158"/>
        <end position="293"/>
    </location>
</feature>
<dbReference type="InterPro" id="IPR002083">
    <property type="entry name" value="MATH/TRAF_dom"/>
</dbReference>
<dbReference type="Gene3D" id="2.60.210.10">
    <property type="entry name" value="Apoptosis, Tumor Necrosis Factor Receptor Associated Protein 2, Chain A"/>
    <property type="match status" value="2"/>
</dbReference>
<gene>
    <name evidence="2" type="ORF">FRX31_007125</name>
</gene>
<dbReference type="SUPFAM" id="SSF49599">
    <property type="entry name" value="TRAF domain-like"/>
    <property type="match status" value="2"/>
</dbReference>
<dbReference type="PANTHER" id="PTHR46162:SF2">
    <property type="entry name" value="ANKYRIN REPEAT-CONTAINING PROTEIN-RELATED"/>
    <property type="match status" value="1"/>
</dbReference>
<proteinExistence type="predicted"/>
<dbReference type="AlphaFoldDB" id="A0A7J6X0N6"/>
<sequence>MEGLSNSSTQQPTLFRFKIESFSSLSTSVSIKRFESCEFDAGDYKWKLAFYANGNEKVGGKDHISLYLVLADSSCIDDNKELLVSFSLLVFDQILLKYLKVHVMSSFHATKSESGFEMFLPLNIFNDPSNGYLVDDTCVFGAEVSSIESTNKKQRYVPFKFTWKLEKFSELKDAIYQSEKFTVEGHDFKLKLFPKGQSGKGTSLSLFLALADPLSLFLALADPGKLSSATKLHVKFTLRIIDQVNKKHKEKASEHNFSWREIDWGYINFLLLSELNLSTGCLVNDTCIFEVHITRCEPTKDRD</sequence>
<dbReference type="InterPro" id="IPR008974">
    <property type="entry name" value="TRAF-like"/>
</dbReference>
<dbReference type="GO" id="GO:0016787">
    <property type="term" value="F:hydrolase activity"/>
    <property type="evidence" value="ECO:0007669"/>
    <property type="project" value="UniProtKB-KW"/>
</dbReference>
<keyword evidence="3" id="KW-1185">Reference proteome</keyword>
<comment type="caution">
    <text evidence="2">The sequence shown here is derived from an EMBL/GenBank/DDBJ whole genome shotgun (WGS) entry which is preliminary data.</text>
</comment>
<protein>
    <submittedName>
        <fullName evidence="2">Ubiquitin carboxyl-terminal hydrolase</fullName>
    </submittedName>
</protein>
<evidence type="ECO:0000313" key="3">
    <source>
        <dbReference type="Proteomes" id="UP000554482"/>
    </source>
</evidence>
<evidence type="ECO:0000313" key="2">
    <source>
        <dbReference type="EMBL" id="KAF5203289.1"/>
    </source>
</evidence>
<dbReference type="EMBL" id="JABWDY010007008">
    <property type="protein sequence ID" value="KAF5203289.1"/>
    <property type="molecule type" value="Genomic_DNA"/>
</dbReference>
<dbReference type="SMART" id="SM00061">
    <property type="entry name" value="MATH"/>
    <property type="match status" value="2"/>
</dbReference>
<accession>A0A7J6X0N6</accession>
<name>A0A7J6X0N6_THATH</name>
<reference evidence="2 3" key="1">
    <citation type="submission" date="2020-06" db="EMBL/GenBank/DDBJ databases">
        <title>Transcriptomic and genomic resources for Thalictrum thalictroides and T. hernandezii: Facilitating candidate gene discovery in an emerging model plant lineage.</title>
        <authorList>
            <person name="Arias T."/>
            <person name="Riano-Pachon D.M."/>
            <person name="Di Stilio V.S."/>
        </authorList>
    </citation>
    <scope>NUCLEOTIDE SEQUENCE [LARGE SCALE GENOMIC DNA]</scope>
    <source>
        <strain evidence="3">cv. WT478/WT964</strain>
        <tissue evidence="2">Leaves</tissue>
    </source>
</reference>
<feature type="domain" description="MATH" evidence="1">
    <location>
        <begin position="12"/>
        <end position="144"/>
    </location>
</feature>
<keyword evidence="2" id="KW-0378">Hydrolase</keyword>
<dbReference type="Pfam" id="PF22486">
    <property type="entry name" value="MATH_2"/>
    <property type="match status" value="2"/>
</dbReference>
<evidence type="ECO:0000259" key="1">
    <source>
        <dbReference type="PROSITE" id="PS50144"/>
    </source>
</evidence>
<dbReference type="CDD" id="cd00121">
    <property type="entry name" value="MATH"/>
    <property type="match status" value="2"/>
</dbReference>
<dbReference type="PROSITE" id="PS50144">
    <property type="entry name" value="MATH"/>
    <property type="match status" value="2"/>
</dbReference>